<sequence length="456" mass="50944">MKSNTELSPINTLFSIILTCCFFLLPATGMAEVVATPQWQITADKIIRYETPASIIAEGNVVLKKTRIIRQRKKNATGTGWSSLLGEKKAGQKPAAGQGQTVTRTLTTIKADWIVYDVDRGSVKARGHILVRIGPDTLTAETGRLDLNTETGTFTNATIVRQAKNLHLEGRVIEKTGDLTYHIKDGWVITCKLKNHEAPPWSFAAADARITDNGYAFLKDTTFRIKGVPVLYSPYMILPIKHSRQTGFLFPSFSMSNRDGFGLNLPLFINLSPSSDITLYPEYMAKRGLMAGAEFRYVRDRSSMGDFMVNYLHDGLSDPSETDYYRDGGYTHTNKDRYWLRGKVDQNIGGWTTRLDLDVVSDRDYLTEFTSGLTGFTVSNQNFAEVFGRSFQNKTTDERKNTLRVLKSWNNMSLQGELLGINDVRAAKTDPTPLWKLPSLNFTGLLPVAGSSVNFD</sequence>
<dbReference type="GO" id="GO:0061024">
    <property type="term" value="P:membrane organization"/>
    <property type="evidence" value="ECO:0007669"/>
    <property type="project" value="InterPro"/>
</dbReference>
<evidence type="ECO:0000259" key="2">
    <source>
        <dbReference type="Pfam" id="PF04453"/>
    </source>
</evidence>
<dbReference type="GO" id="GO:0009279">
    <property type="term" value="C:cell outer membrane"/>
    <property type="evidence" value="ECO:0007669"/>
    <property type="project" value="TreeGrafter"/>
</dbReference>
<feature type="domain" description="LPS-assembly protein LptD central" evidence="3">
    <location>
        <begin position="222"/>
        <end position="325"/>
    </location>
</feature>
<evidence type="ECO:0000259" key="3">
    <source>
        <dbReference type="Pfam" id="PF19838"/>
    </source>
</evidence>
<dbReference type="Gene3D" id="2.60.450.10">
    <property type="entry name" value="Lipopolysaccharide (LPS) transport protein A like domain"/>
    <property type="match status" value="1"/>
</dbReference>
<dbReference type="PANTHER" id="PTHR30189:SF1">
    <property type="entry name" value="LPS-ASSEMBLY PROTEIN LPTD"/>
    <property type="match status" value="1"/>
</dbReference>
<dbReference type="InterPro" id="IPR045659">
    <property type="entry name" value="LptD_2"/>
</dbReference>
<dbReference type="EMBL" id="UOEY01000101">
    <property type="protein sequence ID" value="VAW40363.1"/>
    <property type="molecule type" value="Genomic_DNA"/>
</dbReference>
<accession>A0A3B0VJ69</accession>
<dbReference type="GO" id="GO:1990351">
    <property type="term" value="C:transporter complex"/>
    <property type="evidence" value="ECO:0007669"/>
    <property type="project" value="TreeGrafter"/>
</dbReference>
<feature type="region of interest" description="Disordered" evidence="1">
    <location>
        <begin position="80"/>
        <end position="99"/>
    </location>
</feature>
<feature type="non-terminal residue" evidence="4">
    <location>
        <position position="456"/>
    </location>
</feature>
<dbReference type="InterPro" id="IPR007543">
    <property type="entry name" value="LptD_C"/>
</dbReference>
<evidence type="ECO:0000256" key="1">
    <source>
        <dbReference type="SAM" id="MobiDB-lite"/>
    </source>
</evidence>
<feature type="domain" description="LptD C-terminal" evidence="2">
    <location>
        <begin position="335"/>
        <end position="453"/>
    </location>
</feature>
<dbReference type="AlphaFoldDB" id="A0A3B0VJ69"/>
<dbReference type="InterPro" id="IPR050218">
    <property type="entry name" value="LptD"/>
</dbReference>
<gene>
    <name evidence="4" type="ORF">MNBD_DELTA04-873</name>
</gene>
<dbReference type="Pfam" id="PF04453">
    <property type="entry name" value="LptD"/>
    <property type="match status" value="1"/>
</dbReference>
<name>A0A3B0VJ69_9ZZZZ</name>
<reference evidence="4" key="1">
    <citation type="submission" date="2018-06" db="EMBL/GenBank/DDBJ databases">
        <authorList>
            <person name="Zhirakovskaya E."/>
        </authorList>
    </citation>
    <scope>NUCLEOTIDE SEQUENCE</scope>
</reference>
<dbReference type="PANTHER" id="PTHR30189">
    <property type="entry name" value="LPS-ASSEMBLY PROTEIN"/>
    <property type="match status" value="1"/>
</dbReference>
<proteinExistence type="predicted"/>
<protein>
    <submittedName>
        <fullName evidence="4">LPS-assembly protein LptD @ Organic solvent tolerance protein</fullName>
    </submittedName>
</protein>
<organism evidence="4">
    <name type="scientific">hydrothermal vent metagenome</name>
    <dbReference type="NCBI Taxonomy" id="652676"/>
    <lineage>
        <taxon>unclassified sequences</taxon>
        <taxon>metagenomes</taxon>
        <taxon>ecological metagenomes</taxon>
    </lineage>
</organism>
<evidence type="ECO:0000313" key="4">
    <source>
        <dbReference type="EMBL" id="VAW40363.1"/>
    </source>
</evidence>
<dbReference type="Pfam" id="PF19838">
    <property type="entry name" value="LptD_2"/>
    <property type="match status" value="1"/>
</dbReference>